<dbReference type="AlphaFoldDB" id="A0A835CI06"/>
<evidence type="ECO:0000313" key="2">
    <source>
        <dbReference type="Proteomes" id="UP000634136"/>
    </source>
</evidence>
<dbReference type="EMBL" id="JAAIUW010000001">
    <property type="protein sequence ID" value="KAF7843866.1"/>
    <property type="molecule type" value="Genomic_DNA"/>
</dbReference>
<evidence type="ECO:0000313" key="1">
    <source>
        <dbReference type="EMBL" id="KAF7843866.1"/>
    </source>
</evidence>
<organism evidence="1 2">
    <name type="scientific">Senna tora</name>
    <dbReference type="NCBI Taxonomy" id="362788"/>
    <lineage>
        <taxon>Eukaryota</taxon>
        <taxon>Viridiplantae</taxon>
        <taxon>Streptophyta</taxon>
        <taxon>Embryophyta</taxon>
        <taxon>Tracheophyta</taxon>
        <taxon>Spermatophyta</taxon>
        <taxon>Magnoliopsida</taxon>
        <taxon>eudicotyledons</taxon>
        <taxon>Gunneridae</taxon>
        <taxon>Pentapetalae</taxon>
        <taxon>rosids</taxon>
        <taxon>fabids</taxon>
        <taxon>Fabales</taxon>
        <taxon>Fabaceae</taxon>
        <taxon>Caesalpinioideae</taxon>
        <taxon>Cassia clade</taxon>
        <taxon>Senna</taxon>
    </lineage>
</organism>
<proteinExistence type="predicted"/>
<sequence>MRPSSSSLSFRQPPPPLQLLGSALLCLSSSSPLLHLCSVSSSRRNFTEGQNWT</sequence>
<comment type="caution">
    <text evidence="1">The sequence shown here is derived from an EMBL/GenBank/DDBJ whole genome shotgun (WGS) entry which is preliminary data.</text>
</comment>
<name>A0A835CI06_9FABA</name>
<keyword evidence="2" id="KW-1185">Reference proteome</keyword>
<gene>
    <name evidence="1" type="ORF">G2W53_000771</name>
</gene>
<dbReference type="Proteomes" id="UP000634136">
    <property type="component" value="Unassembled WGS sequence"/>
</dbReference>
<reference evidence="1" key="1">
    <citation type="submission" date="2020-09" db="EMBL/GenBank/DDBJ databases">
        <title>Genome-Enabled Discovery of Anthraquinone Biosynthesis in Senna tora.</title>
        <authorList>
            <person name="Kang S.-H."/>
            <person name="Pandey R.P."/>
            <person name="Lee C.-M."/>
            <person name="Sim J.-S."/>
            <person name="Jeong J.-T."/>
            <person name="Choi B.-S."/>
            <person name="Jung M."/>
            <person name="Ginzburg D."/>
            <person name="Zhao K."/>
            <person name="Won S.Y."/>
            <person name="Oh T.-J."/>
            <person name="Yu Y."/>
            <person name="Kim N.-H."/>
            <person name="Lee O.R."/>
            <person name="Lee T.-H."/>
            <person name="Bashyal P."/>
            <person name="Kim T.-S."/>
            <person name="Lee W.-H."/>
            <person name="Kawkins C."/>
            <person name="Kim C.-K."/>
            <person name="Kim J.S."/>
            <person name="Ahn B.O."/>
            <person name="Rhee S.Y."/>
            <person name="Sohng J.K."/>
        </authorList>
    </citation>
    <scope>NUCLEOTIDE SEQUENCE</scope>
    <source>
        <tissue evidence="1">Leaf</tissue>
    </source>
</reference>
<accession>A0A835CI06</accession>
<protein>
    <submittedName>
        <fullName evidence="1">Uncharacterized protein</fullName>
    </submittedName>
</protein>